<comment type="caution">
    <text evidence="4">The sequence shown here is derived from an EMBL/GenBank/DDBJ whole genome shotgun (WGS) entry which is preliminary data.</text>
</comment>
<evidence type="ECO:0000313" key="4">
    <source>
        <dbReference type="EMBL" id="GMH76889.1"/>
    </source>
</evidence>
<evidence type="ECO:0000256" key="3">
    <source>
        <dbReference type="SAM" id="Phobius"/>
    </source>
</evidence>
<dbReference type="InterPro" id="IPR011990">
    <property type="entry name" value="TPR-like_helical_dom_sf"/>
</dbReference>
<keyword evidence="3" id="KW-1133">Transmembrane helix</keyword>
<dbReference type="OrthoDB" id="194579at2759"/>
<evidence type="ECO:0000313" key="5">
    <source>
        <dbReference type="Proteomes" id="UP001165085"/>
    </source>
</evidence>
<dbReference type="InterPro" id="IPR019734">
    <property type="entry name" value="TPR_rpt"/>
</dbReference>
<reference evidence="5" key="1">
    <citation type="journal article" date="2023" name="Commun. Biol.">
        <title>Genome analysis of Parmales, the sister group of diatoms, reveals the evolutionary specialization of diatoms from phago-mixotrophs to photoautotrophs.</title>
        <authorList>
            <person name="Ban H."/>
            <person name="Sato S."/>
            <person name="Yoshikawa S."/>
            <person name="Yamada K."/>
            <person name="Nakamura Y."/>
            <person name="Ichinomiya M."/>
            <person name="Sato N."/>
            <person name="Blanc-Mathieu R."/>
            <person name="Endo H."/>
            <person name="Kuwata A."/>
            <person name="Ogata H."/>
        </authorList>
    </citation>
    <scope>NUCLEOTIDE SEQUENCE [LARGE SCALE GENOMIC DNA]</scope>
    <source>
        <strain evidence="5">NIES 3701</strain>
    </source>
</reference>
<keyword evidence="3" id="KW-0472">Membrane</keyword>
<sequence>MAEASQNPSSSSASETPSTSPSAWSKYQARQKRKAVEKTGDLKRRKDIDSKRKFITYPVFTFICGMIMIFGIYTVYYPFKRRYYGSFESSKDGDASPKDSSVAPTTVISLLKDSKIGWDEGNNNEANPPQSVLPQPVLIAYNSTLLKSLKDVGNPKLSKASSADYDTLLGESETPFDLFLYNFVSGGFKLKNFNSKYALETLNHFNTVLKYSQEDNVTSTFLQLNQNATYNLLAFESCLKYIDIVIICLNKGCKGFSDRIRSDIVSNVDNVVKIGDSVSPYTQNATDNTIKFLNARYDWEVMLGKRLAATKINDMIIDLEVERLPKTWQMGERVIRSNTDHIARLYTRSCVNYFEMGDVEAARKACGRGMENSEFGMNVECFMVAGEVEKYVGNFSFAVKFFERAMAMQTMKESNNMEEESLGFGTSAEDIGARLGNTLKAMGKDSEAEEYFKLIVGAGIKMGREVKVGGGYMDLGRTFLRTRREKEASQLFSTALRLNSEAYPNSPTSGWTFALGLADAAAGEFGNAHAKFTTAIEVAEKDTSDEKIEYKSLSSALHTLPTCPVVDMRLRDLSLLLNGLRKANETRSMIKSYFVPEEYHLMKKADLEDPDASWSVKSKWSSYEFGAPNVTVVKEVAGDKSSMSKRHFVASKEVSSKKIISTLKSYTLVSGSWPLPRVYVHSNSTTVKDGETNKYSTYGDWLHDMVSDTGNDGFDDIELNVEGEVVFGEEKDDLFRQIRERNFERFWKDNVRNLGRVFESAFAVEVRKWIKKEEKKVKKANNGGGEGRGDEGDKGEGEGDPLWRKFTQVSNMCREKVIYGVDYVVYEDDKKQTQEGFGGFMNPVVTKITGVDNQMKDFDAIWDSAEKENVVKRSKDLMILMAGGVVDRGMLEMVRTKEITPDRVGERELSQRLSWSVQQVTKHLCPLLYKHKTENNVKKEYSMETEDFEKFSCDQEKLGFLAMELTIATMEWERRRGFELVWPMKKVELKDDMDDYDRESGIMRNLFLKWISSKEKDRLKEERRRRKKEGRL</sequence>
<accession>A0A9W7ASE2</accession>
<feature type="compositionally biased region" description="Basic and acidic residues" evidence="2">
    <location>
        <begin position="787"/>
        <end position="801"/>
    </location>
</feature>
<keyword evidence="1" id="KW-0802">TPR repeat</keyword>
<dbReference type="EMBL" id="BRXY01000201">
    <property type="protein sequence ID" value="GMH76889.1"/>
    <property type="molecule type" value="Genomic_DNA"/>
</dbReference>
<evidence type="ECO:0000256" key="2">
    <source>
        <dbReference type="SAM" id="MobiDB-lite"/>
    </source>
</evidence>
<proteinExistence type="predicted"/>
<name>A0A9W7ASE2_9STRA</name>
<dbReference type="SUPFAM" id="SSF48452">
    <property type="entry name" value="TPR-like"/>
    <property type="match status" value="1"/>
</dbReference>
<feature type="region of interest" description="Disordered" evidence="2">
    <location>
        <begin position="777"/>
        <end position="801"/>
    </location>
</feature>
<dbReference type="PROSITE" id="PS50005">
    <property type="entry name" value="TPR"/>
    <property type="match status" value="1"/>
</dbReference>
<feature type="region of interest" description="Disordered" evidence="2">
    <location>
        <begin position="1"/>
        <end position="41"/>
    </location>
</feature>
<protein>
    <submittedName>
        <fullName evidence="4">Uncharacterized protein</fullName>
    </submittedName>
</protein>
<feature type="compositionally biased region" description="Low complexity" evidence="2">
    <location>
        <begin position="1"/>
        <end position="25"/>
    </location>
</feature>
<evidence type="ECO:0000256" key="1">
    <source>
        <dbReference type="PROSITE-ProRule" id="PRU00339"/>
    </source>
</evidence>
<gene>
    <name evidence="4" type="ORF">TrST_g586</name>
</gene>
<organism evidence="4 5">
    <name type="scientific">Triparma strigata</name>
    <dbReference type="NCBI Taxonomy" id="1606541"/>
    <lineage>
        <taxon>Eukaryota</taxon>
        <taxon>Sar</taxon>
        <taxon>Stramenopiles</taxon>
        <taxon>Ochrophyta</taxon>
        <taxon>Bolidophyceae</taxon>
        <taxon>Parmales</taxon>
        <taxon>Triparmaceae</taxon>
        <taxon>Triparma</taxon>
    </lineage>
</organism>
<dbReference type="Gene3D" id="1.25.40.10">
    <property type="entry name" value="Tetratricopeptide repeat domain"/>
    <property type="match status" value="1"/>
</dbReference>
<keyword evidence="3" id="KW-0812">Transmembrane</keyword>
<dbReference type="AlphaFoldDB" id="A0A9W7ASE2"/>
<dbReference type="Proteomes" id="UP001165085">
    <property type="component" value="Unassembled WGS sequence"/>
</dbReference>
<keyword evidence="5" id="KW-1185">Reference proteome</keyword>
<feature type="repeat" description="TPR" evidence="1">
    <location>
        <begin position="469"/>
        <end position="502"/>
    </location>
</feature>
<feature type="transmembrane region" description="Helical" evidence="3">
    <location>
        <begin position="54"/>
        <end position="76"/>
    </location>
</feature>